<feature type="coiled-coil region" evidence="2">
    <location>
        <begin position="190"/>
        <end position="255"/>
    </location>
</feature>
<dbReference type="PANTHER" id="PTHR28663:SF1">
    <property type="entry name" value="CILIA- AND FLAGELLA- ASSOCIATED PROTEIN 210"/>
    <property type="match status" value="1"/>
</dbReference>
<dbReference type="AlphaFoldDB" id="A0A8T2IKA0"/>
<evidence type="ECO:0000259" key="4">
    <source>
        <dbReference type="Pfam" id="PF13868"/>
    </source>
</evidence>
<dbReference type="EMBL" id="JAACNH010000009">
    <property type="protein sequence ID" value="KAG8432412.1"/>
    <property type="molecule type" value="Genomic_DNA"/>
</dbReference>
<feature type="domain" description="Trichohyalin-plectin-homology" evidence="4">
    <location>
        <begin position="139"/>
        <end position="474"/>
    </location>
</feature>
<feature type="coiled-coil region" evidence="2">
    <location>
        <begin position="366"/>
        <end position="395"/>
    </location>
</feature>
<dbReference type="InterPro" id="IPR043597">
    <property type="entry name" value="TPH_dom"/>
</dbReference>
<feature type="region of interest" description="Disordered" evidence="3">
    <location>
        <begin position="1"/>
        <end position="25"/>
    </location>
</feature>
<sequence>MAALSAPVVQYGRRKGHSRTQSAVNQSETIMQKVDLRQVAVLPKAEWERMVNSTKALEIESERIFEQRQEREALHLRSKEVVKNWTNTIAGARQKRLESKKLREEKEEEEKKQIDLEEAKFQEEKRREVIEKARLKQYYQNDKVKKFHSALLLTEVLKERDLQIELKNKVAMFNKNKEMDLQHELEQSIIEDQKKAQKRLSERRNNAKELLKQIEGQKHRAELEKFYSQKEGEEIQRLTQKNEAEMRQFAKLKTEEKQELKKAHLAHLKEQDFIRALGKQKEEENDKMLRRYIHAKKEMGNLRKAKEEELNRLVEERRDRISDILSAWYKQKEDDEEQRTAKAIADLEAKHTKEAQEKEAKIKAELKTITEHRLAARRKKEEEEKEEKIKALQALYSVKESDRLFFQEQNEKMRRVDEEHKAVQEIQVQQMAEKLAMSEAEKEIDMQYSKQNDLFLTKEEEQFQEYAKHVIDNVTKAGRNPYPLKKAAQIGTGGGHGPVFCDRAGIRPSYLAQDTSGNQLPSYQNETTQEIKGLHDTRDIQHGKRKLGFTW</sequence>
<evidence type="ECO:0000313" key="6">
    <source>
        <dbReference type="Proteomes" id="UP000812440"/>
    </source>
</evidence>
<protein>
    <recommendedName>
        <fullName evidence="4">Trichohyalin-plectin-homology domain-containing protein</fullName>
    </recommendedName>
</protein>
<organism evidence="5 6">
    <name type="scientific">Hymenochirus boettgeri</name>
    <name type="common">Congo dwarf clawed frog</name>
    <dbReference type="NCBI Taxonomy" id="247094"/>
    <lineage>
        <taxon>Eukaryota</taxon>
        <taxon>Metazoa</taxon>
        <taxon>Chordata</taxon>
        <taxon>Craniata</taxon>
        <taxon>Vertebrata</taxon>
        <taxon>Euteleostomi</taxon>
        <taxon>Amphibia</taxon>
        <taxon>Batrachia</taxon>
        <taxon>Anura</taxon>
        <taxon>Pipoidea</taxon>
        <taxon>Pipidae</taxon>
        <taxon>Pipinae</taxon>
        <taxon>Hymenochirus</taxon>
    </lineage>
</organism>
<feature type="coiled-coil region" evidence="2">
    <location>
        <begin position="89"/>
        <end position="127"/>
    </location>
</feature>
<keyword evidence="1 2" id="KW-0175">Coiled coil</keyword>
<dbReference type="PANTHER" id="PTHR28663">
    <property type="entry name" value="COILED-COIL DOMAIN-CONTAINING PROTEIN 173"/>
    <property type="match status" value="1"/>
</dbReference>
<evidence type="ECO:0000256" key="1">
    <source>
        <dbReference type="ARBA" id="ARBA00023054"/>
    </source>
</evidence>
<gene>
    <name evidence="5" type="ORF">GDO86_016891</name>
</gene>
<dbReference type="OrthoDB" id="331765at2759"/>
<proteinExistence type="predicted"/>
<evidence type="ECO:0000256" key="2">
    <source>
        <dbReference type="SAM" id="Coils"/>
    </source>
</evidence>
<evidence type="ECO:0000313" key="5">
    <source>
        <dbReference type="EMBL" id="KAG8432412.1"/>
    </source>
</evidence>
<reference evidence="5" key="1">
    <citation type="thesis" date="2020" institute="ProQuest LLC" country="789 East Eisenhower Parkway, Ann Arbor, MI, USA">
        <title>Comparative Genomics and Chromosome Evolution.</title>
        <authorList>
            <person name="Mudd A.B."/>
        </authorList>
    </citation>
    <scope>NUCLEOTIDE SEQUENCE</scope>
    <source>
        <strain evidence="5">Female2</strain>
        <tissue evidence="5">Blood</tissue>
    </source>
</reference>
<dbReference type="Pfam" id="PF13868">
    <property type="entry name" value="TPH"/>
    <property type="match status" value="1"/>
</dbReference>
<dbReference type="GO" id="GO:0005879">
    <property type="term" value="C:axonemal microtubule"/>
    <property type="evidence" value="ECO:0007669"/>
    <property type="project" value="TreeGrafter"/>
</dbReference>
<dbReference type="InterPro" id="IPR039986">
    <property type="entry name" value="CFAP210"/>
</dbReference>
<dbReference type="Proteomes" id="UP000812440">
    <property type="component" value="Chromosome 9"/>
</dbReference>
<evidence type="ECO:0000256" key="3">
    <source>
        <dbReference type="SAM" id="MobiDB-lite"/>
    </source>
</evidence>
<name>A0A8T2IKA0_9PIPI</name>
<comment type="caution">
    <text evidence="5">The sequence shown here is derived from an EMBL/GenBank/DDBJ whole genome shotgun (WGS) entry which is preliminary data.</text>
</comment>
<keyword evidence="6" id="KW-1185">Reference proteome</keyword>
<accession>A0A8T2IKA0</accession>